<dbReference type="Pfam" id="PF02518">
    <property type="entry name" value="HATPase_c"/>
    <property type="match status" value="1"/>
</dbReference>
<dbReference type="CDD" id="cd16917">
    <property type="entry name" value="HATPase_UhpB-NarQ-NarX-like"/>
    <property type="match status" value="1"/>
</dbReference>
<evidence type="ECO:0000256" key="5">
    <source>
        <dbReference type="ARBA" id="ARBA00022777"/>
    </source>
</evidence>
<name>A0ABP7FV95_9ACTN</name>
<dbReference type="SUPFAM" id="SSF55874">
    <property type="entry name" value="ATPase domain of HSP90 chaperone/DNA topoisomerase II/histidine kinase"/>
    <property type="match status" value="1"/>
</dbReference>
<evidence type="ECO:0000256" key="8">
    <source>
        <dbReference type="ARBA" id="ARBA00023136"/>
    </source>
</evidence>
<dbReference type="InterPro" id="IPR050482">
    <property type="entry name" value="Sensor_HK_TwoCompSys"/>
</dbReference>
<keyword evidence="8" id="KW-0472">Membrane</keyword>
<dbReference type="InterPro" id="IPR003594">
    <property type="entry name" value="HATPase_dom"/>
</dbReference>
<accession>A0ABP7FV95</accession>
<dbReference type="InterPro" id="IPR011712">
    <property type="entry name" value="Sig_transdc_His_kin_sub3_dim/P"/>
</dbReference>
<dbReference type="Proteomes" id="UP001500908">
    <property type="component" value="Unassembled WGS sequence"/>
</dbReference>
<dbReference type="SMART" id="SM00387">
    <property type="entry name" value="HATPase_c"/>
    <property type="match status" value="1"/>
</dbReference>
<evidence type="ECO:0000256" key="7">
    <source>
        <dbReference type="ARBA" id="ARBA00023012"/>
    </source>
</evidence>
<keyword evidence="7" id="KW-0902">Two-component regulatory system</keyword>
<dbReference type="Gene3D" id="1.20.5.1930">
    <property type="match status" value="1"/>
</dbReference>
<evidence type="ECO:0000256" key="3">
    <source>
        <dbReference type="ARBA" id="ARBA00022679"/>
    </source>
</evidence>
<evidence type="ECO:0000313" key="11">
    <source>
        <dbReference type="Proteomes" id="UP001500908"/>
    </source>
</evidence>
<keyword evidence="4" id="KW-0812">Transmembrane</keyword>
<proteinExistence type="predicted"/>
<dbReference type="Pfam" id="PF07730">
    <property type="entry name" value="HisKA_3"/>
    <property type="match status" value="1"/>
</dbReference>
<protein>
    <recommendedName>
        <fullName evidence="9">Histidine kinase/HSP90-like ATPase domain-containing protein</fullName>
    </recommendedName>
</protein>
<evidence type="ECO:0000313" key="10">
    <source>
        <dbReference type="EMBL" id="GAA3749276.1"/>
    </source>
</evidence>
<keyword evidence="3" id="KW-0808">Transferase</keyword>
<keyword evidence="5" id="KW-0418">Kinase</keyword>
<dbReference type="PANTHER" id="PTHR24421">
    <property type="entry name" value="NITRATE/NITRITE SENSOR PROTEIN NARX-RELATED"/>
    <property type="match status" value="1"/>
</dbReference>
<dbReference type="EMBL" id="BAABDD010000013">
    <property type="protein sequence ID" value="GAA3749276.1"/>
    <property type="molecule type" value="Genomic_DNA"/>
</dbReference>
<dbReference type="InterPro" id="IPR036890">
    <property type="entry name" value="HATPase_C_sf"/>
</dbReference>
<evidence type="ECO:0000256" key="6">
    <source>
        <dbReference type="ARBA" id="ARBA00022989"/>
    </source>
</evidence>
<keyword evidence="11" id="KW-1185">Reference proteome</keyword>
<comment type="subcellular location">
    <subcellularLocation>
        <location evidence="1">Cell membrane</location>
        <topology evidence="1">Multi-pass membrane protein</topology>
    </subcellularLocation>
</comment>
<evidence type="ECO:0000259" key="9">
    <source>
        <dbReference type="SMART" id="SM00387"/>
    </source>
</evidence>
<keyword evidence="2" id="KW-1003">Cell membrane</keyword>
<keyword evidence="6" id="KW-1133">Transmembrane helix</keyword>
<evidence type="ECO:0000256" key="2">
    <source>
        <dbReference type="ARBA" id="ARBA00022475"/>
    </source>
</evidence>
<feature type="domain" description="Histidine kinase/HSP90-like ATPase" evidence="9">
    <location>
        <begin position="205"/>
        <end position="300"/>
    </location>
</feature>
<sequence length="308" mass="34428">MESLDTLAASTIRDFDGAGTVHSFTPEELASLSVELFSISMEVLQQRLQQSKRRCTRHTEYKSALTVIVNVLHRVLLGCLLQGLTAREARNVASLRGSYRAERTRTARELHDQLSHDVGLAIRRLELFDMYRDRSPEHAESHFRRAMAALHDGREDIRRIAYGLRIHDRVASLERALYDYVDTVDRCSVDLRTTVHGNEDHLPEHIRSEMFVLIREALSNAITNARAKTIIATVTITAEQVFAVVEDDGIGFGPDGAAVHRRESGLASLRERSALLGGECRLHSRPGHGTRIEMRAPLTGSVTDVGSE</sequence>
<evidence type="ECO:0000256" key="1">
    <source>
        <dbReference type="ARBA" id="ARBA00004651"/>
    </source>
</evidence>
<reference evidence="11" key="1">
    <citation type="journal article" date="2019" name="Int. J. Syst. Evol. Microbiol.">
        <title>The Global Catalogue of Microorganisms (GCM) 10K type strain sequencing project: providing services to taxonomists for standard genome sequencing and annotation.</title>
        <authorList>
            <consortium name="The Broad Institute Genomics Platform"/>
            <consortium name="The Broad Institute Genome Sequencing Center for Infectious Disease"/>
            <person name="Wu L."/>
            <person name="Ma J."/>
        </authorList>
    </citation>
    <scope>NUCLEOTIDE SEQUENCE [LARGE SCALE GENOMIC DNA]</scope>
    <source>
        <strain evidence="11">JCM 17137</strain>
    </source>
</reference>
<dbReference type="PANTHER" id="PTHR24421:SF37">
    <property type="entry name" value="SENSOR HISTIDINE KINASE NARS"/>
    <property type="match status" value="1"/>
</dbReference>
<organism evidence="10 11">
    <name type="scientific">Salinactinospora qingdaonensis</name>
    <dbReference type="NCBI Taxonomy" id="702744"/>
    <lineage>
        <taxon>Bacteria</taxon>
        <taxon>Bacillati</taxon>
        <taxon>Actinomycetota</taxon>
        <taxon>Actinomycetes</taxon>
        <taxon>Streptosporangiales</taxon>
        <taxon>Nocardiopsidaceae</taxon>
        <taxon>Salinactinospora</taxon>
    </lineage>
</organism>
<dbReference type="Gene3D" id="3.30.565.10">
    <property type="entry name" value="Histidine kinase-like ATPase, C-terminal domain"/>
    <property type="match status" value="1"/>
</dbReference>
<gene>
    <name evidence="10" type="ORF">GCM10022402_30610</name>
</gene>
<evidence type="ECO:0000256" key="4">
    <source>
        <dbReference type="ARBA" id="ARBA00022692"/>
    </source>
</evidence>
<comment type="caution">
    <text evidence="10">The sequence shown here is derived from an EMBL/GenBank/DDBJ whole genome shotgun (WGS) entry which is preliminary data.</text>
</comment>